<dbReference type="AlphaFoldDB" id="A0A6C0J7G6"/>
<evidence type="ECO:0000259" key="1">
    <source>
        <dbReference type="PROSITE" id="PS51910"/>
    </source>
</evidence>
<dbReference type="GO" id="GO:0005975">
    <property type="term" value="P:carbohydrate metabolic process"/>
    <property type="evidence" value="ECO:0007669"/>
    <property type="project" value="InterPro"/>
</dbReference>
<dbReference type="PANTHER" id="PTHR45708:SF60">
    <property type="entry name" value="III CHITINASE, PUTATIVE (AFU_ORTHOLOGUE AFUA_5G03850)-RELATED"/>
    <property type="match status" value="1"/>
</dbReference>
<dbReference type="InterPro" id="IPR050542">
    <property type="entry name" value="Glycosyl_Hydrlase18_Chitinase"/>
</dbReference>
<accession>A0A6C0J7G6</accession>
<feature type="domain" description="GH18" evidence="1">
    <location>
        <begin position="3"/>
        <end position="256"/>
    </location>
</feature>
<reference evidence="2" key="1">
    <citation type="journal article" date="2020" name="Nature">
        <title>Giant virus diversity and host interactions through global metagenomics.</title>
        <authorList>
            <person name="Schulz F."/>
            <person name="Roux S."/>
            <person name="Paez-Espino D."/>
            <person name="Jungbluth S."/>
            <person name="Walsh D.A."/>
            <person name="Denef V.J."/>
            <person name="McMahon K.D."/>
            <person name="Konstantinidis K.T."/>
            <person name="Eloe-Fadrosh E.A."/>
            <person name="Kyrpides N.C."/>
            <person name="Woyke T."/>
        </authorList>
    </citation>
    <scope>NUCLEOTIDE SEQUENCE</scope>
    <source>
        <strain evidence="2">GVMAG-M-3300025874-2</strain>
    </source>
</reference>
<name>A0A6C0J7G6_9ZZZZ</name>
<dbReference type="Pfam" id="PF00704">
    <property type="entry name" value="Glyco_hydro_18"/>
    <property type="match status" value="1"/>
</dbReference>
<dbReference type="SUPFAM" id="SSF51445">
    <property type="entry name" value="(Trans)glycosidases"/>
    <property type="match status" value="1"/>
</dbReference>
<sequence length="275" mass="31637">MSNRIIYYYQTFVGLRPVLDQTPIKVTHIHLSSFHFGLDSNNQPYIHLNDFPPNNEKFKTLWEEIKEARQKGIKIIFMIGGAGGAYGALFSNFEVYYKLLHDTIKQFPYIDGVDLDIEEEVDIKNVIMMINRLKTNYGNNFIISMAPLAETLMLNNPGMGGFIYKTLYNVLGKSITYFNGQFYGDFSLDTYDIIMENGYPPEKVVMGMLSGDIDMKDACAVISSVKKKYPNFGGVFVWEYCNAPPDLDHHEKWSEEMYKAINPTYFSSIMSYFGY</sequence>
<protein>
    <recommendedName>
        <fullName evidence="1">GH18 domain-containing protein</fullName>
    </recommendedName>
</protein>
<dbReference type="InterPro" id="IPR017853">
    <property type="entry name" value="GH"/>
</dbReference>
<organism evidence="2">
    <name type="scientific">viral metagenome</name>
    <dbReference type="NCBI Taxonomy" id="1070528"/>
    <lineage>
        <taxon>unclassified sequences</taxon>
        <taxon>metagenomes</taxon>
        <taxon>organismal metagenomes</taxon>
    </lineage>
</organism>
<dbReference type="PANTHER" id="PTHR45708">
    <property type="entry name" value="ENDOCHITINASE"/>
    <property type="match status" value="1"/>
</dbReference>
<dbReference type="EMBL" id="MN740346">
    <property type="protein sequence ID" value="QHU01602.1"/>
    <property type="molecule type" value="Genomic_DNA"/>
</dbReference>
<dbReference type="InterPro" id="IPR001223">
    <property type="entry name" value="Glyco_hydro18_cat"/>
</dbReference>
<dbReference type="Gene3D" id="3.20.20.80">
    <property type="entry name" value="Glycosidases"/>
    <property type="match status" value="1"/>
</dbReference>
<evidence type="ECO:0000313" key="2">
    <source>
        <dbReference type="EMBL" id="QHU01602.1"/>
    </source>
</evidence>
<dbReference type="PROSITE" id="PS51910">
    <property type="entry name" value="GH18_2"/>
    <property type="match status" value="1"/>
</dbReference>
<dbReference type="GO" id="GO:0004568">
    <property type="term" value="F:chitinase activity"/>
    <property type="evidence" value="ECO:0007669"/>
    <property type="project" value="TreeGrafter"/>
</dbReference>
<proteinExistence type="predicted"/>
<dbReference type="GO" id="GO:0005576">
    <property type="term" value="C:extracellular region"/>
    <property type="evidence" value="ECO:0007669"/>
    <property type="project" value="TreeGrafter"/>
</dbReference>